<dbReference type="InterPro" id="IPR040256">
    <property type="entry name" value="At4g02000-like"/>
</dbReference>
<dbReference type="Pfam" id="PF14392">
    <property type="entry name" value="zf-CCHC_4"/>
    <property type="match status" value="1"/>
</dbReference>
<reference evidence="2 3" key="1">
    <citation type="journal article" date="2021" name="Plant Biotechnol. J.">
        <title>Multi-omics assisted identification of the key and species-specific regulatory components of drought-tolerant mechanisms in Gossypium stocksii.</title>
        <authorList>
            <person name="Yu D."/>
            <person name="Ke L."/>
            <person name="Zhang D."/>
            <person name="Wu Y."/>
            <person name="Sun Y."/>
            <person name="Mei J."/>
            <person name="Sun J."/>
            <person name="Sun Y."/>
        </authorList>
    </citation>
    <scope>NUCLEOTIDE SEQUENCE [LARGE SCALE GENOMIC DNA]</scope>
    <source>
        <strain evidence="3">cv. E1</strain>
        <tissue evidence="2">Leaf</tissue>
    </source>
</reference>
<gene>
    <name evidence="2" type="ORF">J1N35_043811</name>
</gene>
<comment type="caution">
    <text evidence="2">The sequence shown here is derived from an EMBL/GenBank/DDBJ whole genome shotgun (WGS) entry which is preliminary data.</text>
</comment>
<proteinExistence type="predicted"/>
<protein>
    <recommendedName>
        <fullName evidence="1">Zinc knuckle CX2CX4HX4C domain-containing protein</fullName>
    </recommendedName>
</protein>
<dbReference type="OrthoDB" id="1000626at2759"/>
<dbReference type="Proteomes" id="UP000828251">
    <property type="component" value="Unassembled WGS sequence"/>
</dbReference>
<dbReference type="EMBL" id="JAIQCV010000013">
    <property type="protein sequence ID" value="KAH1031637.1"/>
    <property type="molecule type" value="Genomic_DNA"/>
</dbReference>
<name>A0A9D3U802_9ROSI</name>
<evidence type="ECO:0000259" key="1">
    <source>
        <dbReference type="Pfam" id="PF14392"/>
    </source>
</evidence>
<dbReference type="PANTHER" id="PTHR31286:SF153">
    <property type="entry name" value="DUF4283 DOMAIN PROTEIN"/>
    <property type="match status" value="1"/>
</dbReference>
<organism evidence="2 3">
    <name type="scientific">Gossypium stocksii</name>
    <dbReference type="NCBI Taxonomy" id="47602"/>
    <lineage>
        <taxon>Eukaryota</taxon>
        <taxon>Viridiplantae</taxon>
        <taxon>Streptophyta</taxon>
        <taxon>Embryophyta</taxon>
        <taxon>Tracheophyta</taxon>
        <taxon>Spermatophyta</taxon>
        <taxon>Magnoliopsida</taxon>
        <taxon>eudicotyledons</taxon>
        <taxon>Gunneridae</taxon>
        <taxon>Pentapetalae</taxon>
        <taxon>rosids</taxon>
        <taxon>malvids</taxon>
        <taxon>Malvales</taxon>
        <taxon>Malvaceae</taxon>
        <taxon>Malvoideae</taxon>
        <taxon>Gossypium</taxon>
    </lineage>
</organism>
<evidence type="ECO:0000313" key="2">
    <source>
        <dbReference type="EMBL" id="KAH1031637.1"/>
    </source>
</evidence>
<dbReference type="InterPro" id="IPR025836">
    <property type="entry name" value="Zn_knuckle_CX2CX4HX4C"/>
</dbReference>
<accession>A0A9D3U802</accession>
<sequence length="190" mass="22071">MEKEFEGLNINDGEEEEEEEAVLLPIDPVLQKLKNDEDPKLLLLNYSAFWVQVHDLPPGFFSKTVAKQLDNFVDRFLEFDSKQLDRGLMSYLRDRVEIDVKKPLKRKNKIMLPLSKLTYAKFRYEKLTLFCFLCGCLSHNDKFCPARLNLKGEIVEFGWSISLKVVTRRAITASSGWLGEEGDDVLKERH</sequence>
<evidence type="ECO:0000313" key="3">
    <source>
        <dbReference type="Proteomes" id="UP000828251"/>
    </source>
</evidence>
<dbReference type="AlphaFoldDB" id="A0A9D3U802"/>
<dbReference type="PANTHER" id="PTHR31286">
    <property type="entry name" value="GLYCINE-RICH CELL WALL STRUCTURAL PROTEIN 1.8-LIKE"/>
    <property type="match status" value="1"/>
</dbReference>
<feature type="domain" description="Zinc knuckle CX2CX4HX4C" evidence="1">
    <location>
        <begin position="98"/>
        <end position="145"/>
    </location>
</feature>
<keyword evidence="3" id="KW-1185">Reference proteome</keyword>